<dbReference type="AlphaFoldDB" id="A0A857MM45"/>
<dbReference type="KEGG" id="mama:GII36_02215"/>
<dbReference type="EMBL" id="CP045921">
    <property type="protein sequence ID" value="QHN42662.1"/>
    <property type="molecule type" value="Genomic_DNA"/>
</dbReference>
<evidence type="ECO:0000313" key="1">
    <source>
        <dbReference type="EMBL" id="QHN42662.1"/>
    </source>
</evidence>
<proteinExistence type="predicted"/>
<reference evidence="1" key="1">
    <citation type="journal article" date="2021" name="Nat. Microbiol.">
        <title>Cocultivation of an ultrasmall environmental parasitic bacterium with lytic ability against bacteria associated with wastewater foams.</title>
        <authorList>
            <person name="Batinovic S."/>
            <person name="Rose J.J.A."/>
            <person name="Ratcliffe J."/>
            <person name="Seviour R.J."/>
            <person name="Petrovski S."/>
        </authorList>
    </citation>
    <scope>NUCLEOTIDE SEQUENCE</scope>
    <source>
        <strain evidence="1">JR1</strain>
    </source>
</reference>
<sequence length="149" mass="17429">MTLRQKRDERVLVCVRTFERLADSHLDRLLQQFVIAEIWSDAMSAEFCYEQFRTQFYGCFMTVLSERIIDEYIAEHEAFNRTVLRIAEREQLDAYGLRHLELQLSLYTAGLLRWLGAKCAQLTKLDEQLVLLEHDYIPPTSVEPTLVGG</sequence>
<gene>
    <name evidence="1" type="ORF">GII36_02215</name>
</gene>
<dbReference type="Proteomes" id="UP001059824">
    <property type="component" value="Chromosome"/>
</dbReference>
<protein>
    <submittedName>
        <fullName evidence="1">Uncharacterized protein</fullName>
    </submittedName>
</protein>
<keyword evidence="2" id="KW-1185">Reference proteome</keyword>
<name>A0A857MM45_9BACT</name>
<evidence type="ECO:0000313" key="2">
    <source>
        <dbReference type="Proteomes" id="UP001059824"/>
    </source>
</evidence>
<dbReference type="RefSeq" id="WP_260764126.1">
    <property type="nucleotide sequence ID" value="NZ_CP045921.1"/>
</dbReference>
<organism evidence="1 2">
    <name type="scientific">Candidatus Mycosynbacter amalyticus</name>
    <dbReference type="NCBI Taxonomy" id="2665156"/>
    <lineage>
        <taxon>Bacteria</taxon>
        <taxon>Candidatus Saccharimonadota</taxon>
        <taxon>Candidatus Saccharimonadota incertae sedis</taxon>
        <taxon>Candidatus Mycosynbacter</taxon>
    </lineage>
</organism>
<accession>A0A857MM45</accession>